<sequence>MDEGRDQGGPTGQQGGSDIPSINPPCFLISMSDTNCPTGGVSGEGTFIHFGINMDRERYQEITWPIVVEKRAWLIRATVHNTYILTLFLNSIDDYMSSM</sequence>
<gene>
    <name evidence="2" type="ORF">LOAG_07510</name>
</gene>
<dbReference type="CTD" id="9944931"/>
<organism evidence="2">
    <name type="scientific">Loa loa</name>
    <name type="common">Eye worm</name>
    <name type="synonym">Filaria loa</name>
    <dbReference type="NCBI Taxonomy" id="7209"/>
    <lineage>
        <taxon>Eukaryota</taxon>
        <taxon>Metazoa</taxon>
        <taxon>Ecdysozoa</taxon>
        <taxon>Nematoda</taxon>
        <taxon>Chromadorea</taxon>
        <taxon>Rhabditida</taxon>
        <taxon>Spirurina</taxon>
        <taxon>Spiruromorpha</taxon>
        <taxon>Filarioidea</taxon>
        <taxon>Onchocercidae</taxon>
        <taxon>Loa</taxon>
    </lineage>
</organism>
<feature type="region of interest" description="Disordered" evidence="1">
    <location>
        <begin position="1"/>
        <end position="23"/>
    </location>
</feature>
<dbReference type="RefSeq" id="XP_003143091.1">
    <property type="nucleotide sequence ID" value="XM_003143043.1"/>
</dbReference>
<dbReference type="KEGG" id="loa:LOAG_07510"/>
<evidence type="ECO:0000256" key="1">
    <source>
        <dbReference type="SAM" id="MobiDB-lite"/>
    </source>
</evidence>
<dbReference type="GeneID" id="9944931"/>
<reference evidence="2" key="1">
    <citation type="submission" date="2012-04" db="EMBL/GenBank/DDBJ databases">
        <title>The Genome Sequence of Loa loa.</title>
        <authorList>
            <consortium name="The Broad Institute Genome Sequencing Platform"/>
            <consortium name="Broad Institute Genome Sequencing Center for Infectious Disease"/>
            <person name="Nutman T.B."/>
            <person name="Fink D.L."/>
            <person name="Russ C."/>
            <person name="Young S."/>
            <person name="Zeng Q."/>
            <person name="Gargeya S."/>
            <person name="Alvarado L."/>
            <person name="Berlin A."/>
            <person name="Chapman S.B."/>
            <person name="Chen Z."/>
            <person name="Freedman E."/>
            <person name="Gellesch M."/>
            <person name="Goldberg J."/>
            <person name="Griggs A."/>
            <person name="Gujja S."/>
            <person name="Heilman E.R."/>
            <person name="Heiman D."/>
            <person name="Howarth C."/>
            <person name="Mehta T."/>
            <person name="Neiman D."/>
            <person name="Pearson M."/>
            <person name="Roberts A."/>
            <person name="Saif S."/>
            <person name="Shea T."/>
            <person name="Shenoy N."/>
            <person name="Sisk P."/>
            <person name="Stolte C."/>
            <person name="Sykes S."/>
            <person name="White J."/>
            <person name="Yandava C."/>
            <person name="Haas B."/>
            <person name="Henn M.R."/>
            <person name="Nusbaum C."/>
            <person name="Birren B."/>
        </authorList>
    </citation>
    <scope>NUCLEOTIDE SEQUENCE [LARGE SCALE GENOMIC DNA]</scope>
</reference>
<name>A0A1S0TW44_LOALO</name>
<dbReference type="InParanoid" id="A0A1S0TW44"/>
<accession>A0A1S0TW44</accession>
<dbReference type="AlphaFoldDB" id="A0A1S0TW44"/>
<evidence type="ECO:0000313" key="2">
    <source>
        <dbReference type="EMBL" id="EFO20977.1"/>
    </source>
</evidence>
<proteinExistence type="predicted"/>
<protein>
    <submittedName>
        <fullName evidence="2">Uncharacterized protein</fullName>
    </submittedName>
</protein>
<dbReference type="EMBL" id="JH712084">
    <property type="protein sequence ID" value="EFO20977.1"/>
    <property type="molecule type" value="Genomic_DNA"/>
</dbReference>